<keyword evidence="1" id="KW-1133">Transmembrane helix</keyword>
<evidence type="ECO:0000313" key="3">
    <source>
        <dbReference type="Proteomes" id="UP000195521"/>
    </source>
</evidence>
<reference evidence="3" key="1">
    <citation type="submission" date="2017-04" db="EMBL/GenBank/DDBJ databases">
        <title>Plasmodium gonderi genome.</title>
        <authorList>
            <person name="Arisue N."/>
            <person name="Honma H."/>
            <person name="Kawai S."/>
            <person name="Tougan T."/>
            <person name="Tanabe K."/>
            <person name="Horii T."/>
        </authorList>
    </citation>
    <scope>NUCLEOTIDE SEQUENCE [LARGE SCALE GENOMIC DNA]</scope>
    <source>
        <strain evidence="3">ATCC 30045</strain>
    </source>
</reference>
<evidence type="ECO:0000256" key="1">
    <source>
        <dbReference type="SAM" id="Phobius"/>
    </source>
</evidence>
<sequence>MNHVLLLHGIIFFCLFIRSTCYQMVYLDSFDKNNDPNEFNNLSCSWRYYCKEEFHFCEHGCSSKKKLKGGYNLLKTNNLRENCFINIECAHYHIFFDSEDPVYFIFFSKPFFRINRNFTLYVHLAKRNRLMQGEASGEVIHEKNRKGYTNWSILTMIWEKAKQYRNFISVRYKKSLIKLLIFLILIHMIFFYLYIYTYLHLKNHESL</sequence>
<feature type="transmembrane region" description="Helical" evidence="1">
    <location>
        <begin position="6"/>
        <end position="27"/>
    </location>
</feature>
<comment type="caution">
    <text evidence="2">The sequence shown here is derived from an EMBL/GenBank/DDBJ whole genome shotgun (WGS) entry which is preliminary data.</text>
</comment>
<keyword evidence="3" id="KW-1185">Reference proteome</keyword>
<accession>A0A1Y1JHU3</accession>
<proteinExistence type="predicted"/>
<gene>
    <name evidence="2" type="ORF">PGO_112610</name>
</gene>
<dbReference type="OrthoDB" id="372103at2759"/>
<dbReference type="EMBL" id="BDQF01000012">
    <property type="protein sequence ID" value="GAW81810.1"/>
    <property type="molecule type" value="Genomic_DNA"/>
</dbReference>
<dbReference type="AlphaFoldDB" id="A0A1Y1JHU3"/>
<dbReference type="RefSeq" id="XP_028544399.1">
    <property type="nucleotide sequence ID" value="XM_028688598.1"/>
</dbReference>
<evidence type="ECO:0000313" key="2">
    <source>
        <dbReference type="EMBL" id="GAW81810.1"/>
    </source>
</evidence>
<protein>
    <submittedName>
        <fullName evidence="2">Uncharacterized protein</fullName>
    </submittedName>
</protein>
<keyword evidence="1" id="KW-0812">Transmembrane</keyword>
<feature type="transmembrane region" description="Helical" evidence="1">
    <location>
        <begin position="179"/>
        <end position="199"/>
    </location>
</feature>
<organism evidence="2 3">
    <name type="scientific">Plasmodium gonderi</name>
    <dbReference type="NCBI Taxonomy" id="77519"/>
    <lineage>
        <taxon>Eukaryota</taxon>
        <taxon>Sar</taxon>
        <taxon>Alveolata</taxon>
        <taxon>Apicomplexa</taxon>
        <taxon>Aconoidasida</taxon>
        <taxon>Haemosporida</taxon>
        <taxon>Plasmodiidae</taxon>
        <taxon>Plasmodium</taxon>
        <taxon>Plasmodium (Plasmodium)</taxon>
    </lineage>
</organism>
<name>A0A1Y1JHU3_PLAGO</name>
<dbReference type="GeneID" id="39748539"/>
<dbReference type="OMA" id="FYLYIYT"/>
<dbReference type="Proteomes" id="UP000195521">
    <property type="component" value="Unassembled WGS sequence"/>
</dbReference>
<keyword evidence="1" id="KW-0472">Membrane</keyword>